<dbReference type="OrthoDB" id="2691754at2759"/>
<keyword evidence="4" id="KW-1185">Reference proteome</keyword>
<feature type="chain" id="PRO_5040456918" description="Secreted protein" evidence="2">
    <location>
        <begin position="23"/>
        <end position="99"/>
    </location>
</feature>
<protein>
    <recommendedName>
        <fullName evidence="5">Secreted protein</fullName>
    </recommendedName>
</protein>
<gene>
    <name evidence="3" type="ORF">EV702DRAFT_1113807</name>
</gene>
<proteinExistence type="predicted"/>
<evidence type="ECO:0000313" key="4">
    <source>
        <dbReference type="Proteomes" id="UP000714275"/>
    </source>
</evidence>
<reference evidence="3" key="1">
    <citation type="journal article" date="2020" name="New Phytol.">
        <title>Comparative genomics reveals dynamic genome evolution in host specialist ectomycorrhizal fungi.</title>
        <authorList>
            <person name="Lofgren L.A."/>
            <person name="Nguyen N.H."/>
            <person name="Vilgalys R."/>
            <person name="Ruytinx J."/>
            <person name="Liao H.L."/>
            <person name="Branco S."/>
            <person name="Kuo A."/>
            <person name="LaButti K."/>
            <person name="Lipzen A."/>
            <person name="Andreopoulos W."/>
            <person name="Pangilinan J."/>
            <person name="Riley R."/>
            <person name="Hundley H."/>
            <person name="Na H."/>
            <person name="Barry K."/>
            <person name="Grigoriev I.V."/>
            <person name="Stajich J.E."/>
            <person name="Kennedy P.G."/>
        </authorList>
    </citation>
    <scope>NUCLEOTIDE SEQUENCE</scope>
    <source>
        <strain evidence="3">DOB743</strain>
    </source>
</reference>
<comment type="caution">
    <text evidence="3">The sequence shown here is derived from an EMBL/GenBank/DDBJ whole genome shotgun (WGS) entry which is preliminary data.</text>
</comment>
<evidence type="ECO:0000256" key="2">
    <source>
        <dbReference type="SAM" id="SignalP"/>
    </source>
</evidence>
<name>A0A9P6ZUA2_9AGAM</name>
<accession>A0A9P6ZUA2</accession>
<feature type="compositionally biased region" description="Low complexity" evidence="1">
    <location>
        <begin position="54"/>
        <end position="64"/>
    </location>
</feature>
<dbReference type="EMBL" id="JABBWD010000030">
    <property type="protein sequence ID" value="KAG1775946.1"/>
    <property type="molecule type" value="Genomic_DNA"/>
</dbReference>
<organism evidence="3 4">
    <name type="scientific">Suillus placidus</name>
    <dbReference type="NCBI Taxonomy" id="48579"/>
    <lineage>
        <taxon>Eukaryota</taxon>
        <taxon>Fungi</taxon>
        <taxon>Dikarya</taxon>
        <taxon>Basidiomycota</taxon>
        <taxon>Agaricomycotina</taxon>
        <taxon>Agaricomycetes</taxon>
        <taxon>Agaricomycetidae</taxon>
        <taxon>Boletales</taxon>
        <taxon>Suillineae</taxon>
        <taxon>Suillaceae</taxon>
        <taxon>Suillus</taxon>
    </lineage>
</organism>
<evidence type="ECO:0000256" key="1">
    <source>
        <dbReference type="SAM" id="MobiDB-lite"/>
    </source>
</evidence>
<evidence type="ECO:0008006" key="5">
    <source>
        <dbReference type="Google" id="ProtNLM"/>
    </source>
</evidence>
<feature type="signal peptide" evidence="2">
    <location>
        <begin position="1"/>
        <end position="22"/>
    </location>
</feature>
<sequence>MSIMSTTEAMSLTCAMISLSEAILLYSPPRCCASKSAPKGRARRTSNFNPLVTSSSSPSSSGQSFTLCESSVKSTNSRSYRFHGRMSRNVCRVRLAGEN</sequence>
<feature type="region of interest" description="Disordered" evidence="1">
    <location>
        <begin position="34"/>
        <end position="66"/>
    </location>
</feature>
<dbReference type="Proteomes" id="UP000714275">
    <property type="component" value="Unassembled WGS sequence"/>
</dbReference>
<evidence type="ECO:0000313" key="3">
    <source>
        <dbReference type="EMBL" id="KAG1775946.1"/>
    </source>
</evidence>
<dbReference type="AlphaFoldDB" id="A0A9P6ZUA2"/>
<keyword evidence="2" id="KW-0732">Signal</keyword>